<dbReference type="InterPro" id="IPR036047">
    <property type="entry name" value="F-box-like_dom_sf"/>
</dbReference>
<organism evidence="3 4">
    <name type="scientific">Linnemannia gamsii</name>
    <dbReference type="NCBI Taxonomy" id="64522"/>
    <lineage>
        <taxon>Eukaryota</taxon>
        <taxon>Fungi</taxon>
        <taxon>Fungi incertae sedis</taxon>
        <taxon>Mucoromycota</taxon>
        <taxon>Mortierellomycotina</taxon>
        <taxon>Mortierellomycetes</taxon>
        <taxon>Mortierellales</taxon>
        <taxon>Mortierellaceae</taxon>
        <taxon>Linnemannia</taxon>
    </lineage>
</organism>
<dbReference type="Gene3D" id="1.20.1280.50">
    <property type="match status" value="1"/>
</dbReference>
<dbReference type="InterPro" id="IPR001810">
    <property type="entry name" value="F-box_dom"/>
</dbReference>
<feature type="region of interest" description="Disordered" evidence="1">
    <location>
        <begin position="1"/>
        <end position="25"/>
    </location>
</feature>
<evidence type="ECO:0000313" key="3">
    <source>
        <dbReference type="EMBL" id="KAG0289683.1"/>
    </source>
</evidence>
<reference evidence="3 4" key="1">
    <citation type="journal article" date="2020" name="Fungal Divers.">
        <title>Resolving the Mortierellaceae phylogeny through synthesis of multi-gene phylogenetics and phylogenomics.</title>
        <authorList>
            <person name="Vandepol N."/>
            <person name="Liber J."/>
            <person name="Desiro A."/>
            <person name="Na H."/>
            <person name="Kennedy M."/>
            <person name="Barry K."/>
            <person name="Grigoriev I.V."/>
            <person name="Miller A.N."/>
            <person name="O'Donnell K."/>
            <person name="Stajich J.E."/>
            <person name="Bonito G."/>
        </authorList>
    </citation>
    <scope>NUCLEOTIDE SEQUENCE [LARGE SCALE GENOMIC DNA]</scope>
    <source>
        <strain evidence="3 4">AD045</strain>
    </source>
</reference>
<dbReference type="Gene3D" id="3.80.10.10">
    <property type="entry name" value="Ribonuclease Inhibitor"/>
    <property type="match status" value="1"/>
</dbReference>
<feature type="compositionally biased region" description="Low complexity" evidence="1">
    <location>
        <begin position="1"/>
        <end position="16"/>
    </location>
</feature>
<name>A0ABQ7K240_9FUNG</name>
<dbReference type="SUPFAM" id="SSF52047">
    <property type="entry name" value="RNI-like"/>
    <property type="match status" value="1"/>
</dbReference>
<sequence>MPQQQQQEEQEQQQQQPTGTIRANLLQPQNLTQSQNRDQNQDQDHSSNAQMALKIPEIVIEICRHLTVPDLASCLAVCKLWNTVAQHHLWRSVFIYQKSENFLVSLQPAQREAIRQNAQRIKTLGLVQNETVLVGCETCTQLEEIYFFGLLAVDRHQDDVELRDQAGEHEEDEEEGATERQLDGSSALDLIAQNPRLQKIHLFDIEVLTRLWTPTRLRLLRHHPSLRSITMMFASYVYDLYIIRKLVAYCPDTVQVLKITTFGGVILQSGAHEEIGDESLTTTNNQWRSLPQMRDLTIEMCLYPCEKTILLPLLRCCPNLTRLRLNTMFVGDMEAVMSVLMQESFRRSIKLLEFPNILQDPGYALLFMEGYRGLTSLTMRIALGYEPVLTGMIQHLGSTLEHIRLMESTTTVSSQQYLAGVDLILKGCRQLKSLRVDIWGNNTPGTGVAMDRLLESAEWGCKGTLEELASRIDNPRGDFDHWSYEKGVLLVVRLFEKLRMMPKLRTVDFVWGALWKAIPLEVGLKGIKASRSGMTIADVKWMGLSWE</sequence>
<keyword evidence="4" id="KW-1185">Reference proteome</keyword>
<evidence type="ECO:0000256" key="1">
    <source>
        <dbReference type="SAM" id="MobiDB-lite"/>
    </source>
</evidence>
<dbReference type="PANTHER" id="PTHR16134:SF119">
    <property type="entry name" value="AT02038P-RELATED"/>
    <property type="match status" value="1"/>
</dbReference>
<evidence type="ECO:0000313" key="4">
    <source>
        <dbReference type="Proteomes" id="UP001194696"/>
    </source>
</evidence>
<protein>
    <recommendedName>
        <fullName evidence="2">F-box domain-containing protein</fullName>
    </recommendedName>
</protein>
<accession>A0ABQ7K240</accession>
<dbReference type="CDD" id="cd09917">
    <property type="entry name" value="F-box_SF"/>
    <property type="match status" value="1"/>
</dbReference>
<dbReference type="EMBL" id="JAAAIM010000333">
    <property type="protein sequence ID" value="KAG0289683.1"/>
    <property type="molecule type" value="Genomic_DNA"/>
</dbReference>
<gene>
    <name evidence="3" type="ORF">BGZ96_006808</name>
</gene>
<dbReference type="SUPFAM" id="SSF81383">
    <property type="entry name" value="F-box domain"/>
    <property type="match status" value="1"/>
</dbReference>
<comment type="caution">
    <text evidence="3">The sequence shown here is derived from an EMBL/GenBank/DDBJ whole genome shotgun (WGS) entry which is preliminary data.</text>
</comment>
<evidence type="ECO:0000259" key="2">
    <source>
        <dbReference type="Pfam" id="PF12937"/>
    </source>
</evidence>
<dbReference type="PANTHER" id="PTHR16134">
    <property type="entry name" value="F-BOX/TPR REPEAT PROTEIN POF3"/>
    <property type="match status" value="1"/>
</dbReference>
<dbReference type="Pfam" id="PF12937">
    <property type="entry name" value="F-box-like"/>
    <property type="match status" value="1"/>
</dbReference>
<feature type="domain" description="F-box" evidence="2">
    <location>
        <begin position="56"/>
        <end position="95"/>
    </location>
</feature>
<dbReference type="InterPro" id="IPR032675">
    <property type="entry name" value="LRR_dom_sf"/>
</dbReference>
<proteinExistence type="predicted"/>
<dbReference type="Proteomes" id="UP001194696">
    <property type="component" value="Unassembled WGS sequence"/>
</dbReference>